<organism evidence="1 2">
    <name type="scientific">Hyalomma asiaticum</name>
    <name type="common">Tick</name>
    <dbReference type="NCBI Taxonomy" id="266040"/>
    <lineage>
        <taxon>Eukaryota</taxon>
        <taxon>Metazoa</taxon>
        <taxon>Ecdysozoa</taxon>
        <taxon>Arthropoda</taxon>
        <taxon>Chelicerata</taxon>
        <taxon>Arachnida</taxon>
        <taxon>Acari</taxon>
        <taxon>Parasitiformes</taxon>
        <taxon>Ixodida</taxon>
        <taxon>Ixodoidea</taxon>
        <taxon>Ixodidae</taxon>
        <taxon>Hyalomminae</taxon>
        <taxon>Hyalomma</taxon>
    </lineage>
</organism>
<name>A0ACB7TAF6_HYAAI</name>
<reference evidence="1" key="1">
    <citation type="submission" date="2020-05" db="EMBL/GenBank/DDBJ databases">
        <title>Large-scale comparative analyses of tick genomes elucidate their genetic diversity and vector capacities.</title>
        <authorList>
            <person name="Jia N."/>
            <person name="Wang J."/>
            <person name="Shi W."/>
            <person name="Du L."/>
            <person name="Sun Y."/>
            <person name="Zhan W."/>
            <person name="Jiang J."/>
            <person name="Wang Q."/>
            <person name="Zhang B."/>
            <person name="Ji P."/>
            <person name="Sakyi L.B."/>
            <person name="Cui X."/>
            <person name="Yuan T."/>
            <person name="Jiang B."/>
            <person name="Yang W."/>
            <person name="Lam T.T.-Y."/>
            <person name="Chang Q."/>
            <person name="Ding S."/>
            <person name="Wang X."/>
            <person name="Zhu J."/>
            <person name="Ruan X."/>
            <person name="Zhao L."/>
            <person name="Wei J."/>
            <person name="Que T."/>
            <person name="Du C."/>
            <person name="Cheng J."/>
            <person name="Dai P."/>
            <person name="Han X."/>
            <person name="Huang E."/>
            <person name="Gao Y."/>
            <person name="Liu J."/>
            <person name="Shao H."/>
            <person name="Ye R."/>
            <person name="Li L."/>
            <person name="Wei W."/>
            <person name="Wang X."/>
            <person name="Wang C."/>
            <person name="Yang T."/>
            <person name="Huo Q."/>
            <person name="Li W."/>
            <person name="Guo W."/>
            <person name="Chen H."/>
            <person name="Zhou L."/>
            <person name="Ni X."/>
            <person name="Tian J."/>
            <person name="Zhou Y."/>
            <person name="Sheng Y."/>
            <person name="Liu T."/>
            <person name="Pan Y."/>
            <person name="Xia L."/>
            <person name="Li J."/>
            <person name="Zhao F."/>
            <person name="Cao W."/>
        </authorList>
    </citation>
    <scope>NUCLEOTIDE SEQUENCE</scope>
    <source>
        <strain evidence="1">Hyas-2018</strain>
    </source>
</reference>
<dbReference type="EMBL" id="CM023481">
    <property type="protein sequence ID" value="KAH6944116.1"/>
    <property type="molecule type" value="Genomic_DNA"/>
</dbReference>
<protein>
    <submittedName>
        <fullName evidence="1">Uncharacterized protein</fullName>
    </submittedName>
</protein>
<dbReference type="Proteomes" id="UP000821845">
    <property type="component" value="Chromosome 1"/>
</dbReference>
<keyword evidence="2" id="KW-1185">Reference proteome</keyword>
<evidence type="ECO:0000313" key="1">
    <source>
        <dbReference type="EMBL" id="KAH6944116.1"/>
    </source>
</evidence>
<comment type="caution">
    <text evidence="1">The sequence shown here is derived from an EMBL/GenBank/DDBJ whole genome shotgun (WGS) entry which is preliminary data.</text>
</comment>
<evidence type="ECO:0000313" key="2">
    <source>
        <dbReference type="Proteomes" id="UP000821845"/>
    </source>
</evidence>
<sequence length="165" mass="17460">MQSIKHAAAVYSMPPIYILAKVHVASVSKSPLTRQSWSAINAYLIALCSTRILAGNQKILTEAAHRSTKPRACLVARTSAYHSVELTTHGSSESGAKRLAVRAEPGCLPSSVAAKRISFWTLAKRGCAVGFKDAALVRVCVHRSGPPSGPLGERSKRVQGSAPAS</sequence>
<gene>
    <name evidence="1" type="ORF">HPB50_001932</name>
</gene>
<proteinExistence type="predicted"/>
<accession>A0ACB7TAF6</accession>